<keyword evidence="2" id="KW-0378">Hydrolase</keyword>
<keyword evidence="5" id="KW-1133">Transmembrane helix</keyword>
<dbReference type="AlphaFoldDB" id="A0A672KGI4"/>
<dbReference type="PANTHER" id="PTHR24252">
    <property type="entry name" value="ACROSIN-RELATED"/>
    <property type="match status" value="1"/>
</dbReference>
<dbReference type="InParanoid" id="A0A672KGI4"/>
<feature type="transmembrane region" description="Helical" evidence="5">
    <location>
        <begin position="7"/>
        <end position="25"/>
    </location>
</feature>
<evidence type="ECO:0000256" key="1">
    <source>
        <dbReference type="ARBA" id="ARBA00022670"/>
    </source>
</evidence>
<dbReference type="FunFam" id="2.40.10.10:FF:000068">
    <property type="entry name" value="transmembrane protease serine 2"/>
    <property type="match status" value="1"/>
</dbReference>
<dbReference type="InterPro" id="IPR001314">
    <property type="entry name" value="Peptidase_S1A"/>
</dbReference>
<dbReference type="PRINTS" id="PR00722">
    <property type="entry name" value="CHYMOTRYPSIN"/>
</dbReference>
<dbReference type="CDD" id="cd00190">
    <property type="entry name" value="Tryp_SPc"/>
    <property type="match status" value="1"/>
</dbReference>
<protein>
    <submittedName>
        <fullName evidence="7">Prostasin-like</fullName>
    </submittedName>
</protein>
<feature type="domain" description="Peptidase S1" evidence="6">
    <location>
        <begin position="50"/>
        <end position="288"/>
    </location>
</feature>
<dbReference type="PROSITE" id="PS50240">
    <property type="entry name" value="TRYPSIN_DOM"/>
    <property type="match status" value="1"/>
</dbReference>
<name>A0A672KGI4_SINGR</name>
<proteinExistence type="predicted"/>
<dbReference type="GO" id="GO:0004252">
    <property type="term" value="F:serine-type endopeptidase activity"/>
    <property type="evidence" value="ECO:0007669"/>
    <property type="project" value="InterPro"/>
</dbReference>
<dbReference type="Proteomes" id="UP000472262">
    <property type="component" value="Unassembled WGS sequence"/>
</dbReference>
<evidence type="ECO:0000256" key="4">
    <source>
        <dbReference type="ARBA" id="ARBA00023157"/>
    </source>
</evidence>
<dbReference type="SMART" id="SM00020">
    <property type="entry name" value="Tryp_SPc"/>
    <property type="match status" value="1"/>
</dbReference>
<dbReference type="GeneID" id="107571700"/>
<keyword evidence="4" id="KW-1015">Disulfide bond</keyword>
<dbReference type="InterPro" id="IPR009003">
    <property type="entry name" value="Peptidase_S1_PA"/>
</dbReference>
<evidence type="ECO:0000256" key="5">
    <source>
        <dbReference type="SAM" id="Phobius"/>
    </source>
</evidence>
<evidence type="ECO:0000313" key="8">
    <source>
        <dbReference type="Proteomes" id="UP000472262"/>
    </source>
</evidence>
<dbReference type="Ensembl" id="ENSSGRT00000009337.1">
    <property type="protein sequence ID" value="ENSSGRP00000008556.1"/>
    <property type="gene ID" value="ENSSGRG00000005802.1"/>
</dbReference>
<keyword evidence="1" id="KW-0645">Protease</keyword>
<reference evidence="7" key="2">
    <citation type="submission" date="2025-09" db="UniProtKB">
        <authorList>
            <consortium name="Ensembl"/>
        </authorList>
    </citation>
    <scope>IDENTIFICATION</scope>
</reference>
<keyword evidence="5" id="KW-0812">Transmembrane</keyword>
<dbReference type="PANTHER" id="PTHR24252:SF8">
    <property type="entry name" value="ACROSIN"/>
    <property type="match status" value="1"/>
</dbReference>
<evidence type="ECO:0000259" key="6">
    <source>
        <dbReference type="PROSITE" id="PS50240"/>
    </source>
</evidence>
<dbReference type="InterPro" id="IPR043504">
    <property type="entry name" value="Peptidase_S1_PA_chymotrypsin"/>
</dbReference>
<dbReference type="KEGG" id="sgh:107571700"/>
<dbReference type="Gene3D" id="2.40.10.10">
    <property type="entry name" value="Trypsin-like serine proteases"/>
    <property type="match status" value="1"/>
</dbReference>
<dbReference type="SUPFAM" id="SSF50494">
    <property type="entry name" value="Trypsin-like serine proteases"/>
    <property type="match status" value="1"/>
</dbReference>
<dbReference type="OrthoDB" id="6339452at2759"/>
<evidence type="ECO:0000313" key="7">
    <source>
        <dbReference type="Ensembl" id="ENSSGRP00000008556.1"/>
    </source>
</evidence>
<keyword evidence="3" id="KW-0720">Serine protease</keyword>
<dbReference type="InterPro" id="IPR001254">
    <property type="entry name" value="Trypsin_dom"/>
</dbReference>
<evidence type="ECO:0000256" key="2">
    <source>
        <dbReference type="ARBA" id="ARBA00022801"/>
    </source>
</evidence>
<reference evidence="7" key="1">
    <citation type="submission" date="2025-08" db="UniProtKB">
        <authorList>
            <consortium name="Ensembl"/>
        </authorList>
    </citation>
    <scope>IDENTIFICATION</scope>
</reference>
<keyword evidence="8" id="KW-1185">Reference proteome</keyword>
<sequence>MSPSMKILIFMCALGWGVIFYFAAISTPSEEHYLCGHRPERVVARRNKRMIGGQKVKVSFWPWQVSVQYQPNSSAPFIQVCGGAILHRYWIMTAASCVNEQQQSQFLIRAGSNRLDVNDKSTQQSEVAKMIKHKRFNPVTLRYNIALLEMTTPFEFNEFVHPICVPDENTADHRYESCHITGYNAQPGDDIGVLQEAKVDLMSRSLCNKPEYWNYTVAADMLCVSEFGGGVDGCETNLGGPLNCYIKIEERYFLIGIRVKATSCGKPNRPNVYLKVYSHYYWIEREMNITSD</sequence>
<dbReference type="OMA" id="HNDANTQ"/>
<organism evidence="7 8">
    <name type="scientific">Sinocyclocheilus grahami</name>
    <name type="common">Dianchi golden-line fish</name>
    <name type="synonym">Barbus grahami</name>
    <dbReference type="NCBI Taxonomy" id="75366"/>
    <lineage>
        <taxon>Eukaryota</taxon>
        <taxon>Metazoa</taxon>
        <taxon>Chordata</taxon>
        <taxon>Craniata</taxon>
        <taxon>Vertebrata</taxon>
        <taxon>Euteleostomi</taxon>
        <taxon>Actinopterygii</taxon>
        <taxon>Neopterygii</taxon>
        <taxon>Teleostei</taxon>
        <taxon>Ostariophysi</taxon>
        <taxon>Cypriniformes</taxon>
        <taxon>Cyprinidae</taxon>
        <taxon>Cyprininae</taxon>
        <taxon>Sinocyclocheilus</taxon>
    </lineage>
</organism>
<dbReference type="GO" id="GO:0006508">
    <property type="term" value="P:proteolysis"/>
    <property type="evidence" value="ECO:0007669"/>
    <property type="project" value="UniProtKB-KW"/>
</dbReference>
<keyword evidence="5" id="KW-0472">Membrane</keyword>
<gene>
    <name evidence="7" type="primary">si:dkey-9p24.5</name>
</gene>
<dbReference type="Pfam" id="PF00089">
    <property type="entry name" value="Trypsin"/>
    <property type="match status" value="1"/>
</dbReference>
<accession>A0A672KGI4</accession>
<evidence type="ECO:0000256" key="3">
    <source>
        <dbReference type="ARBA" id="ARBA00022825"/>
    </source>
</evidence>